<proteinExistence type="predicted"/>
<reference evidence="1 2" key="2">
    <citation type="journal article" date="2022" name="Mol. Ecol. Resour.">
        <title>The genomes of chicory, endive, great burdock and yacon provide insights into Asteraceae paleo-polyploidization history and plant inulin production.</title>
        <authorList>
            <person name="Fan W."/>
            <person name="Wang S."/>
            <person name="Wang H."/>
            <person name="Wang A."/>
            <person name="Jiang F."/>
            <person name="Liu H."/>
            <person name="Zhao H."/>
            <person name="Xu D."/>
            <person name="Zhang Y."/>
        </authorList>
    </citation>
    <scope>NUCLEOTIDE SEQUENCE [LARGE SCALE GENOMIC DNA]</scope>
    <source>
        <strain evidence="2">cv. Niubang</strain>
    </source>
</reference>
<comment type="caution">
    <text evidence="1">The sequence shown here is derived from an EMBL/GenBank/DDBJ whole genome shotgun (WGS) entry which is preliminary data.</text>
</comment>
<keyword evidence="2" id="KW-1185">Reference proteome</keyword>
<sequence length="134" mass="15039">MALQDQERHDFKKEKKLKSHEEVEDDAHLGDMIEEELKSYDGTDPQKPLLMAIKGQIYDVSISRIFYGPGGPYAPFAGKDASRALALMSFEESDLNADLTGLGPFELEGLQDWEDKFKSKYVKVGSIKNSKVVP</sequence>
<gene>
    <name evidence="1" type="ORF">L6452_29071</name>
</gene>
<organism evidence="1 2">
    <name type="scientific">Arctium lappa</name>
    <name type="common">Greater burdock</name>
    <name type="synonym">Lappa major</name>
    <dbReference type="NCBI Taxonomy" id="4217"/>
    <lineage>
        <taxon>Eukaryota</taxon>
        <taxon>Viridiplantae</taxon>
        <taxon>Streptophyta</taxon>
        <taxon>Embryophyta</taxon>
        <taxon>Tracheophyta</taxon>
        <taxon>Spermatophyta</taxon>
        <taxon>Magnoliopsida</taxon>
        <taxon>eudicotyledons</taxon>
        <taxon>Gunneridae</taxon>
        <taxon>Pentapetalae</taxon>
        <taxon>asterids</taxon>
        <taxon>campanulids</taxon>
        <taxon>Asterales</taxon>
        <taxon>Asteraceae</taxon>
        <taxon>Carduoideae</taxon>
        <taxon>Cardueae</taxon>
        <taxon>Arctiinae</taxon>
        <taxon>Arctium</taxon>
    </lineage>
</organism>
<protein>
    <submittedName>
        <fullName evidence="1">Uncharacterized protein</fullName>
    </submittedName>
</protein>
<dbReference type="Proteomes" id="UP001055879">
    <property type="component" value="Linkage Group LG10"/>
</dbReference>
<reference evidence="2" key="1">
    <citation type="journal article" date="2022" name="Mol. Ecol. Resour.">
        <title>The genomes of chicory, endive, great burdock and yacon provide insights into Asteraceae palaeo-polyploidization history and plant inulin production.</title>
        <authorList>
            <person name="Fan W."/>
            <person name="Wang S."/>
            <person name="Wang H."/>
            <person name="Wang A."/>
            <person name="Jiang F."/>
            <person name="Liu H."/>
            <person name="Zhao H."/>
            <person name="Xu D."/>
            <person name="Zhang Y."/>
        </authorList>
    </citation>
    <scope>NUCLEOTIDE SEQUENCE [LARGE SCALE GENOMIC DNA]</scope>
    <source>
        <strain evidence="2">cv. Niubang</strain>
    </source>
</reference>
<name>A0ACB8ZG14_ARCLA</name>
<dbReference type="EMBL" id="CM042056">
    <property type="protein sequence ID" value="KAI3696634.1"/>
    <property type="molecule type" value="Genomic_DNA"/>
</dbReference>
<accession>A0ACB8ZG14</accession>
<evidence type="ECO:0000313" key="1">
    <source>
        <dbReference type="EMBL" id="KAI3696634.1"/>
    </source>
</evidence>
<evidence type="ECO:0000313" key="2">
    <source>
        <dbReference type="Proteomes" id="UP001055879"/>
    </source>
</evidence>